<dbReference type="Proteomes" id="UP000243217">
    <property type="component" value="Unassembled WGS sequence"/>
</dbReference>
<dbReference type="GO" id="GO:0030027">
    <property type="term" value="C:lamellipodium"/>
    <property type="evidence" value="ECO:0007669"/>
    <property type="project" value="TreeGrafter"/>
</dbReference>
<dbReference type="PANTHER" id="PTHR15435">
    <property type="entry name" value="KICSTOR COMPLEX PROTEIN KAPTIN"/>
    <property type="match status" value="1"/>
</dbReference>
<dbReference type="GO" id="GO:1904262">
    <property type="term" value="P:negative regulation of TORC1 signaling"/>
    <property type="evidence" value="ECO:0007669"/>
    <property type="project" value="TreeGrafter"/>
</dbReference>
<dbReference type="EMBL" id="JNBS01003551">
    <property type="protein sequence ID" value="OQR86221.1"/>
    <property type="molecule type" value="Genomic_DNA"/>
</dbReference>
<accession>A0A1V9YKI0</accession>
<organism evidence="1 2">
    <name type="scientific">Thraustotheca clavata</name>
    <dbReference type="NCBI Taxonomy" id="74557"/>
    <lineage>
        <taxon>Eukaryota</taxon>
        <taxon>Sar</taxon>
        <taxon>Stramenopiles</taxon>
        <taxon>Oomycota</taxon>
        <taxon>Saprolegniomycetes</taxon>
        <taxon>Saprolegniales</taxon>
        <taxon>Achlyaceae</taxon>
        <taxon>Thraustotheca</taxon>
    </lineage>
</organism>
<keyword evidence="2" id="KW-1185">Reference proteome</keyword>
<reference evidence="1 2" key="1">
    <citation type="journal article" date="2014" name="Genome Biol. Evol.">
        <title>The secreted proteins of Achlya hypogyna and Thraustotheca clavata identify the ancestral oomycete secretome and reveal gene acquisitions by horizontal gene transfer.</title>
        <authorList>
            <person name="Misner I."/>
            <person name="Blouin N."/>
            <person name="Leonard G."/>
            <person name="Richards T.A."/>
            <person name="Lane C.E."/>
        </authorList>
    </citation>
    <scope>NUCLEOTIDE SEQUENCE [LARGE SCALE GENOMIC DNA]</scope>
    <source>
        <strain evidence="1 2">ATCC 34112</strain>
    </source>
</reference>
<name>A0A1V9YKI0_9STRA</name>
<protein>
    <submittedName>
        <fullName evidence="1">Uncharacterized protein</fullName>
    </submittedName>
</protein>
<dbReference type="GO" id="GO:0051015">
    <property type="term" value="F:actin filament binding"/>
    <property type="evidence" value="ECO:0007669"/>
    <property type="project" value="TreeGrafter"/>
</dbReference>
<dbReference type="GO" id="GO:0015629">
    <property type="term" value="C:actin cytoskeleton"/>
    <property type="evidence" value="ECO:0007669"/>
    <property type="project" value="InterPro"/>
</dbReference>
<dbReference type="GO" id="GO:0007015">
    <property type="term" value="P:actin filament organization"/>
    <property type="evidence" value="ECO:0007669"/>
    <property type="project" value="InterPro"/>
</dbReference>
<gene>
    <name evidence="1" type="ORF">THRCLA_10561</name>
</gene>
<comment type="caution">
    <text evidence="1">The sequence shown here is derived from an EMBL/GenBank/DDBJ whole genome shotgun (WGS) entry which is preliminary data.</text>
</comment>
<dbReference type="AlphaFoldDB" id="A0A1V9YKI0"/>
<dbReference type="PANTHER" id="PTHR15435:SF2">
    <property type="entry name" value="KICSTOR COMPLEX PROTEIN KAPTIN"/>
    <property type="match status" value="1"/>
</dbReference>
<dbReference type="SUPFAM" id="SSF69318">
    <property type="entry name" value="Integrin alpha N-terminal domain"/>
    <property type="match status" value="1"/>
</dbReference>
<dbReference type="OrthoDB" id="10267127at2759"/>
<dbReference type="InterPro" id="IPR029982">
    <property type="entry name" value="Kptn"/>
</dbReference>
<dbReference type="GO" id="GO:0034198">
    <property type="term" value="P:cellular response to amino acid starvation"/>
    <property type="evidence" value="ECO:0007669"/>
    <property type="project" value="TreeGrafter"/>
</dbReference>
<evidence type="ECO:0000313" key="1">
    <source>
        <dbReference type="EMBL" id="OQR86221.1"/>
    </source>
</evidence>
<sequence length="432" mass="47436">MSYGQSWHFRYSPPPVAEISTTSTPKKALLKHSSCSDPSSTAAFMQDRDVSAFGMTKIAQNRLLVTTPWMLCNLNFVENTQQFQLIPLGLSPEDPIDKAFIMAGTPTDATFLFSDILQVAPNKSILVLVYQEAKGSCCLVLQPYGENGGSRERLEQDQVPLKSLPTIAASENGSRFFGVVLFRHDSISAFGFTISEDAELTNLPSAKDLESDEFAAFFPHLVNFKHPITEYYSIAVDDYRVIAIGCNNGIIQFVSGKSLCDGVAPGFTVQQYEIDGPVSMITLFDASIIESRVVCSALVGGSVGYAVVFEDPFNTSCEPKFLPDSDYYDSILCCNVADIDLDGKRELLLGSFSNALVAYKKSAENTWQLESRSKWDFFFFGPIYSIIVQDMNGDGVDEIILASTDGIHVLEPDCDVVLQKLRAVISLLNGPQ</sequence>
<dbReference type="STRING" id="74557.A0A1V9YKI0"/>
<evidence type="ECO:0000313" key="2">
    <source>
        <dbReference type="Proteomes" id="UP000243217"/>
    </source>
</evidence>
<proteinExistence type="predicted"/>
<dbReference type="InterPro" id="IPR028994">
    <property type="entry name" value="Integrin_alpha_N"/>
</dbReference>